<reference evidence="10 11" key="1">
    <citation type="submission" date="2016-07" db="EMBL/GenBank/DDBJ databases">
        <title>Genome and transcriptome analysis of iron-reducing fermentative bacteria Anoxybacter fermentans.</title>
        <authorList>
            <person name="Zeng X."/>
            <person name="Shao Z."/>
        </authorList>
    </citation>
    <scope>NUCLEOTIDE SEQUENCE [LARGE SCALE GENOMIC DNA]</scope>
    <source>
        <strain evidence="10 11">DY22613</strain>
    </source>
</reference>
<keyword evidence="3" id="KW-1003">Cell membrane</keyword>
<dbReference type="EMBL" id="CP016379">
    <property type="protein sequence ID" value="AZR72712.1"/>
    <property type="molecule type" value="Genomic_DNA"/>
</dbReference>
<keyword evidence="6 8" id="KW-1133">Transmembrane helix</keyword>
<keyword evidence="11" id="KW-1185">Reference proteome</keyword>
<dbReference type="GO" id="GO:0005886">
    <property type="term" value="C:plasma membrane"/>
    <property type="evidence" value="ECO:0007669"/>
    <property type="project" value="UniProtKB-SubCell"/>
</dbReference>
<evidence type="ECO:0000259" key="9">
    <source>
        <dbReference type="PROSITE" id="PS50850"/>
    </source>
</evidence>
<dbReference type="InterPro" id="IPR024989">
    <property type="entry name" value="MFS_assoc_dom"/>
</dbReference>
<dbReference type="InterPro" id="IPR036259">
    <property type="entry name" value="MFS_trans_sf"/>
</dbReference>
<organism evidence="10 11">
    <name type="scientific">Anoxybacter fermentans</name>
    <dbReference type="NCBI Taxonomy" id="1323375"/>
    <lineage>
        <taxon>Bacteria</taxon>
        <taxon>Bacillati</taxon>
        <taxon>Bacillota</taxon>
        <taxon>Clostridia</taxon>
        <taxon>Halanaerobiales</taxon>
        <taxon>Anoxybacter</taxon>
    </lineage>
</organism>
<keyword evidence="4" id="KW-0997">Cell inner membrane</keyword>
<dbReference type="GO" id="GO:0030395">
    <property type="term" value="F:lactose binding"/>
    <property type="evidence" value="ECO:0007669"/>
    <property type="project" value="TreeGrafter"/>
</dbReference>
<dbReference type="Proteomes" id="UP000267250">
    <property type="component" value="Chromosome"/>
</dbReference>
<dbReference type="PROSITE" id="PS50850">
    <property type="entry name" value="MFS"/>
    <property type="match status" value="1"/>
</dbReference>
<evidence type="ECO:0000256" key="7">
    <source>
        <dbReference type="ARBA" id="ARBA00023136"/>
    </source>
</evidence>
<feature type="domain" description="Major facilitator superfamily (MFS) profile" evidence="9">
    <location>
        <begin position="196"/>
        <end position="374"/>
    </location>
</feature>
<dbReference type="RefSeq" id="WP_127016042.1">
    <property type="nucleotide sequence ID" value="NZ_CP016379.1"/>
</dbReference>
<evidence type="ECO:0000256" key="2">
    <source>
        <dbReference type="ARBA" id="ARBA00022448"/>
    </source>
</evidence>
<gene>
    <name evidence="10" type="ORF">BBF96_04480</name>
</gene>
<feature type="transmembrane region" description="Helical" evidence="8">
    <location>
        <begin position="349"/>
        <end position="368"/>
    </location>
</feature>
<dbReference type="Gene3D" id="1.20.1250.20">
    <property type="entry name" value="MFS general substrate transporter like domains"/>
    <property type="match status" value="2"/>
</dbReference>
<evidence type="ECO:0000256" key="3">
    <source>
        <dbReference type="ARBA" id="ARBA00022475"/>
    </source>
</evidence>
<feature type="transmembrane region" description="Helical" evidence="8">
    <location>
        <begin position="126"/>
        <end position="145"/>
    </location>
</feature>
<keyword evidence="2" id="KW-0813">Transport</keyword>
<accession>A0A3Q9HPM5</accession>
<feature type="transmembrane region" description="Helical" evidence="8">
    <location>
        <begin position="89"/>
        <end position="114"/>
    </location>
</feature>
<dbReference type="InterPro" id="IPR020846">
    <property type="entry name" value="MFS_dom"/>
</dbReference>
<feature type="transmembrane region" description="Helical" evidence="8">
    <location>
        <begin position="323"/>
        <end position="343"/>
    </location>
</feature>
<keyword evidence="7 8" id="KW-0472">Membrane</keyword>
<dbReference type="SUPFAM" id="SSF103473">
    <property type="entry name" value="MFS general substrate transporter"/>
    <property type="match status" value="1"/>
</dbReference>
<feature type="transmembrane region" description="Helical" evidence="8">
    <location>
        <begin position="37"/>
        <end position="56"/>
    </location>
</feature>
<evidence type="ECO:0000313" key="10">
    <source>
        <dbReference type="EMBL" id="AZR72712.1"/>
    </source>
</evidence>
<dbReference type="KEGG" id="aft:BBF96_04480"/>
<keyword evidence="5 8" id="KW-0812">Transmembrane</keyword>
<evidence type="ECO:0000256" key="1">
    <source>
        <dbReference type="ARBA" id="ARBA00004429"/>
    </source>
</evidence>
<dbReference type="PANTHER" id="PTHR23522">
    <property type="entry name" value="BLL5896 PROTEIN"/>
    <property type="match status" value="1"/>
</dbReference>
<feature type="transmembrane region" description="Helical" evidence="8">
    <location>
        <begin position="232"/>
        <end position="250"/>
    </location>
</feature>
<evidence type="ECO:0000313" key="11">
    <source>
        <dbReference type="Proteomes" id="UP000267250"/>
    </source>
</evidence>
<dbReference type="GO" id="GO:0015528">
    <property type="term" value="F:lactose:proton symporter activity"/>
    <property type="evidence" value="ECO:0007669"/>
    <property type="project" value="TreeGrafter"/>
</dbReference>
<feature type="transmembrane region" description="Helical" evidence="8">
    <location>
        <begin position="257"/>
        <end position="276"/>
    </location>
</feature>
<evidence type="ECO:0000256" key="8">
    <source>
        <dbReference type="SAM" id="Phobius"/>
    </source>
</evidence>
<feature type="transmembrane region" description="Helical" evidence="8">
    <location>
        <begin position="151"/>
        <end position="172"/>
    </location>
</feature>
<dbReference type="OrthoDB" id="65739at2"/>
<dbReference type="Pfam" id="PF12832">
    <property type="entry name" value="MFS_1_like"/>
    <property type="match status" value="1"/>
</dbReference>
<feature type="transmembrane region" description="Helical" evidence="8">
    <location>
        <begin position="282"/>
        <end position="302"/>
    </location>
</feature>
<feature type="transmembrane region" description="Helical" evidence="8">
    <location>
        <begin position="7"/>
        <end position="25"/>
    </location>
</feature>
<evidence type="ECO:0000256" key="6">
    <source>
        <dbReference type="ARBA" id="ARBA00022989"/>
    </source>
</evidence>
<comment type="subcellular location">
    <subcellularLocation>
        <location evidence="1">Cell inner membrane</location>
        <topology evidence="1">Multi-pass membrane protein</topology>
    </subcellularLocation>
</comment>
<feature type="transmembrane region" description="Helical" evidence="8">
    <location>
        <begin position="65"/>
        <end position="83"/>
    </location>
</feature>
<feature type="transmembrane region" description="Helical" evidence="8">
    <location>
        <begin position="200"/>
        <end position="220"/>
    </location>
</feature>
<protein>
    <recommendedName>
        <fullName evidence="9">Major facilitator superfamily (MFS) profile domain-containing protein</fullName>
    </recommendedName>
</protein>
<evidence type="ECO:0000256" key="5">
    <source>
        <dbReference type="ARBA" id="ARBA00022692"/>
    </source>
</evidence>
<sequence length="374" mass="42074">MGRFKLFYFLLYVSFTTHHFLNLYFREIGLSGVEIGTIKAASALVMIFSQPIWGFLCDFLKLRKVLLNLLLFAAGLTFILISLQKVFFLILVSAIVYGFFKSPIIPVADSIVMIEVKGDSSKYSQIRLWGGVGLTASVILMGYYFNHSELQNLFFVYLIFTYLALILTLFLPSGKECSLTNKLMLKDFAQLIKYPGLMKIMLAILLLQIGAFIIDGFFGLYIKEQIGSEVTLGWALTLAGISEIIAYRYLGRLKSVFSARNLLIISATASAIRWYLYARSTLVIQILLLQLLHGITFGFFYISSVTYVNQLLPLKFATSGQTLLWAVAYGLASVLGSIIGGILYDHWNYQVLFAVASLLAVFSIFFFLKIKSKK</sequence>
<dbReference type="AlphaFoldDB" id="A0A3Q9HPM5"/>
<evidence type="ECO:0000256" key="4">
    <source>
        <dbReference type="ARBA" id="ARBA00022519"/>
    </source>
</evidence>
<dbReference type="PANTHER" id="PTHR23522:SF10">
    <property type="entry name" value="3-PHENYLPROPIONIC ACID TRANSPORTER-RELATED"/>
    <property type="match status" value="1"/>
</dbReference>
<proteinExistence type="predicted"/>
<name>A0A3Q9HPM5_9FIRM</name>